<dbReference type="EMBL" id="JAWWNJ010000019">
    <property type="protein sequence ID" value="KAK7036186.1"/>
    <property type="molecule type" value="Genomic_DNA"/>
</dbReference>
<feature type="compositionally biased region" description="Low complexity" evidence="1">
    <location>
        <begin position="100"/>
        <end position="110"/>
    </location>
</feature>
<evidence type="ECO:0000313" key="4">
    <source>
        <dbReference type="Proteomes" id="UP001362999"/>
    </source>
</evidence>
<feature type="compositionally biased region" description="Low complexity" evidence="1">
    <location>
        <begin position="123"/>
        <end position="140"/>
    </location>
</feature>
<keyword evidence="4" id="KW-1185">Reference proteome</keyword>
<feature type="region of interest" description="Disordered" evidence="1">
    <location>
        <begin position="192"/>
        <end position="212"/>
    </location>
</feature>
<organism evidence="3 4">
    <name type="scientific">Favolaschia claudopus</name>
    <dbReference type="NCBI Taxonomy" id="2862362"/>
    <lineage>
        <taxon>Eukaryota</taxon>
        <taxon>Fungi</taxon>
        <taxon>Dikarya</taxon>
        <taxon>Basidiomycota</taxon>
        <taxon>Agaricomycotina</taxon>
        <taxon>Agaricomycetes</taxon>
        <taxon>Agaricomycetidae</taxon>
        <taxon>Agaricales</taxon>
        <taxon>Marasmiineae</taxon>
        <taxon>Mycenaceae</taxon>
        <taxon>Favolaschia</taxon>
    </lineage>
</organism>
<proteinExistence type="predicted"/>
<evidence type="ECO:0000256" key="2">
    <source>
        <dbReference type="SAM" id="SignalP"/>
    </source>
</evidence>
<dbReference type="AlphaFoldDB" id="A0AAW0CB31"/>
<name>A0AAW0CB31_9AGAR</name>
<feature type="signal peptide" evidence="2">
    <location>
        <begin position="1"/>
        <end position="21"/>
    </location>
</feature>
<gene>
    <name evidence="3" type="ORF">R3P38DRAFT_617676</name>
</gene>
<evidence type="ECO:0000313" key="3">
    <source>
        <dbReference type="EMBL" id="KAK7036186.1"/>
    </source>
</evidence>
<sequence>MARFSFAIIAAALFFGATINATPVTARRGLATRAEGAELSETQCTDSAIVGSLLTTSLSLLEKSAKSADAAANAELETLKAFLTAANLIENQVLAGCDGNNTNTNNTEGDNNNKEGSEAGKVTAEPATSSSAATKTTQTKAKADAAVKNAKVLIINVLVSDVSTMLNQFLPYFPAFQPSVAAIIASAKAAMKTQRPSRFGGRPGPRPRRRLL</sequence>
<feature type="chain" id="PRO_5043922987" evidence="2">
    <location>
        <begin position="22"/>
        <end position="212"/>
    </location>
</feature>
<reference evidence="3 4" key="1">
    <citation type="journal article" date="2024" name="J Genomics">
        <title>Draft genome sequencing and assembly of Favolaschia claudopus CIRM-BRFM 2984 isolated from oak limbs.</title>
        <authorList>
            <person name="Navarro D."/>
            <person name="Drula E."/>
            <person name="Chaduli D."/>
            <person name="Cazenave R."/>
            <person name="Ahrendt S."/>
            <person name="Wang J."/>
            <person name="Lipzen A."/>
            <person name="Daum C."/>
            <person name="Barry K."/>
            <person name="Grigoriev I.V."/>
            <person name="Favel A."/>
            <person name="Rosso M.N."/>
            <person name="Martin F."/>
        </authorList>
    </citation>
    <scope>NUCLEOTIDE SEQUENCE [LARGE SCALE GENOMIC DNA]</scope>
    <source>
        <strain evidence="3 4">CIRM-BRFM 2984</strain>
    </source>
</reference>
<keyword evidence="2" id="KW-0732">Signal</keyword>
<feature type="region of interest" description="Disordered" evidence="1">
    <location>
        <begin position="100"/>
        <end position="140"/>
    </location>
</feature>
<accession>A0AAW0CB31</accession>
<protein>
    <submittedName>
        <fullName evidence="3">Uncharacterized protein</fullName>
    </submittedName>
</protein>
<dbReference type="Proteomes" id="UP001362999">
    <property type="component" value="Unassembled WGS sequence"/>
</dbReference>
<evidence type="ECO:0000256" key="1">
    <source>
        <dbReference type="SAM" id="MobiDB-lite"/>
    </source>
</evidence>
<comment type="caution">
    <text evidence="3">The sequence shown here is derived from an EMBL/GenBank/DDBJ whole genome shotgun (WGS) entry which is preliminary data.</text>
</comment>